<evidence type="ECO:0000256" key="1">
    <source>
        <dbReference type="ARBA" id="ARBA00004202"/>
    </source>
</evidence>
<dbReference type="RefSeq" id="WP_002493013.1">
    <property type="nucleotide sequence ID" value="NZ_AP021848.1"/>
</dbReference>
<dbReference type="InterPro" id="IPR049698">
    <property type="entry name" value="TarB"/>
</dbReference>
<dbReference type="GO" id="GO:0005886">
    <property type="term" value="C:plasma membrane"/>
    <property type="evidence" value="ECO:0007669"/>
    <property type="project" value="UniProtKB-SubCell"/>
</dbReference>
<dbReference type="SUPFAM" id="SSF53756">
    <property type="entry name" value="UDP-Glycosyltransferase/glycogen phosphorylase"/>
    <property type="match status" value="1"/>
</dbReference>
<dbReference type="Pfam" id="PF04464">
    <property type="entry name" value="Glyphos_transf"/>
    <property type="match status" value="1"/>
</dbReference>
<dbReference type="PANTHER" id="PTHR37316:SF1">
    <property type="entry name" value="TEICHOIC ACID GLYCEROL-PHOSPHATE PRIMASE"/>
    <property type="match status" value="1"/>
</dbReference>
<dbReference type="Gene3D" id="3.40.50.12580">
    <property type="match status" value="1"/>
</dbReference>
<dbReference type="Proteomes" id="UP000293637">
    <property type="component" value="Unassembled WGS sequence"/>
</dbReference>
<dbReference type="GO" id="GO:0047355">
    <property type="term" value="F:CDP-glycerol glycerophosphotransferase activity"/>
    <property type="evidence" value="ECO:0007669"/>
    <property type="project" value="InterPro"/>
</dbReference>
<dbReference type="GeneID" id="58090446"/>
<gene>
    <name evidence="7" type="ORF">EQ812_08885</name>
</gene>
<dbReference type="Gene3D" id="3.40.50.11820">
    <property type="match status" value="1"/>
</dbReference>
<keyword evidence="4 7" id="KW-0808">Transferase</keyword>
<dbReference type="AlphaFoldDB" id="A0A4V2KVK8"/>
<dbReference type="PANTHER" id="PTHR37316">
    <property type="entry name" value="TEICHOIC ACID GLYCEROL-PHOSPHATE PRIMASE"/>
    <property type="match status" value="1"/>
</dbReference>
<accession>A0A4V2KVK8</accession>
<evidence type="ECO:0000256" key="3">
    <source>
        <dbReference type="ARBA" id="ARBA00022475"/>
    </source>
</evidence>
<evidence type="ECO:0000256" key="5">
    <source>
        <dbReference type="ARBA" id="ARBA00022944"/>
    </source>
</evidence>
<dbReference type="NCBIfam" id="NF041711">
    <property type="entry name" value="TagprimaseTarB"/>
    <property type="match status" value="1"/>
</dbReference>
<dbReference type="InterPro" id="IPR043148">
    <property type="entry name" value="TagF_C"/>
</dbReference>
<comment type="subcellular location">
    <subcellularLocation>
        <location evidence="1">Cell membrane</location>
        <topology evidence="1">Peripheral membrane protein</topology>
    </subcellularLocation>
</comment>
<comment type="similarity">
    <text evidence="2">Belongs to the CDP-glycerol glycerophosphotransferase family.</text>
</comment>
<comment type="caution">
    <text evidence="7">The sequence shown here is derived from an EMBL/GenBank/DDBJ whole genome shotgun (WGS) entry which is preliminary data.</text>
</comment>
<evidence type="ECO:0000313" key="8">
    <source>
        <dbReference type="Proteomes" id="UP000293637"/>
    </source>
</evidence>
<keyword evidence="3" id="KW-1003">Cell membrane</keyword>
<dbReference type="InterPro" id="IPR043149">
    <property type="entry name" value="TagF_N"/>
</dbReference>
<dbReference type="GO" id="GO:0019350">
    <property type="term" value="P:teichoic acid biosynthetic process"/>
    <property type="evidence" value="ECO:0007669"/>
    <property type="project" value="UniProtKB-KW"/>
</dbReference>
<dbReference type="EMBL" id="SCHB01000005">
    <property type="protein sequence ID" value="TBW71912.1"/>
    <property type="molecule type" value="Genomic_DNA"/>
</dbReference>
<proteinExistence type="inferred from homology"/>
<sequence>MRILIKKLYMAIIHSLNMLFFPVKVNKQHIVVFMTFYEDMMPIIKALVQQSYQITVIGPKKYQQEVESLGHLNYLIAGNKGVIQHIKALSSARVILIDTYYLMLGGYRKKRGQTIIQTWHASGALKLFGLQDHQVDTANTQMVTQYKKVYDATDYYLIGGEEMGKCFEGAFDAQAAQMLKFGLPRLVDYQQQDMIKRQRDLKQQHGITKKLIVYVPTYREDHGNNRKINSEKIEQALPEYRVISQFHPSIVHQSSGISTQELLIMADVLISDYSSLPIEASLLHKPTLFYVYDETEYHDQRGLNQFYWTIPEVYKVTDEAEIINKLKNDSAQLKPLFESWHDYNSTQSLMLLMNFIDKLVKK</sequence>
<protein>
    <submittedName>
        <fullName evidence="7">CDP-glycerol glycerophosphotransferase family protein</fullName>
    </submittedName>
</protein>
<evidence type="ECO:0000256" key="6">
    <source>
        <dbReference type="ARBA" id="ARBA00023136"/>
    </source>
</evidence>
<dbReference type="InterPro" id="IPR007554">
    <property type="entry name" value="Glycerophosphate_synth"/>
</dbReference>
<name>A0A4V2KVK8_STALU</name>
<dbReference type="InterPro" id="IPR051612">
    <property type="entry name" value="Teichoic_Acid_Biosynth"/>
</dbReference>
<keyword evidence="5" id="KW-0777">Teichoic acid biosynthesis</keyword>
<organism evidence="7 8">
    <name type="scientific">Staphylococcus lugdunensis</name>
    <dbReference type="NCBI Taxonomy" id="28035"/>
    <lineage>
        <taxon>Bacteria</taxon>
        <taxon>Bacillati</taxon>
        <taxon>Bacillota</taxon>
        <taxon>Bacilli</taxon>
        <taxon>Bacillales</taxon>
        <taxon>Staphylococcaceae</taxon>
        <taxon>Staphylococcus</taxon>
    </lineage>
</organism>
<evidence type="ECO:0000256" key="2">
    <source>
        <dbReference type="ARBA" id="ARBA00010488"/>
    </source>
</evidence>
<evidence type="ECO:0000313" key="7">
    <source>
        <dbReference type="EMBL" id="TBW71912.1"/>
    </source>
</evidence>
<keyword evidence="6" id="KW-0472">Membrane</keyword>
<reference evidence="7 8" key="1">
    <citation type="journal article" date="2019" name="Sci. Transl. Med.">
        <title>Quorum sensing between bacterial species on the skin protects against epidermal injury in atopic dermatitis.</title>
        <authorList>
            <person name="Williams M.R."/>
        </authorList>
    </citation>
    <scope>NUCLEOTIDE SEQUENCE [LARGE SCALE GENOMIC DNA]</scope>
    <source>
        <strain evidence="7 8">E7</strain>
    </source>
</reference>
<evidence type="ECO:0000256" key="4">
    <source>
        <dbReference type="ARBA" id="ARBA00022679"/>
    </source>
</evidence>